<dbReference type="EMBL" id="DSMG01000011">
    <property type="protein sequence ID" value="HDX30082.1"/>
    <property type="molecule type" value="Genomic_DNA"/>
</dbReference>
<gene>
    <name evidence="2" type="ORF">ENQ20_01155</name>
</gene>
<proteinExistence type="inferred from homology"/>
<evidence type="ECO:0000256" key="1">
    <source>
        <dbReference type="ARBA" id="ARBA00009981"/>
    </source>
</evidence>
<dbReference type="AlphaFoldDB" id="A0A7C1JIJ4"/>
<reference evidence="2" key="1">
    <citation type="journal article" date="2020" name="mSystems">
        <title>Genome- and Community-Level Interaction Insights into Carbon Utilization and Element Cycling Functions of Hydrothermarchaeota in Hydrothermal Sediment.</title>
        <authorList>
            <person name="Zhou Z."/>
            <person name="Liu Y."/>
            <person name="Xu W."/>
            <person name="Pan J."/>
            <person name="Luo Z.H."/>
            <person name="Li M."/>
        </authorList>
    </citation>
    <scope>NUCLEOTIDE SEQUENCE [LARGE SCALE GENOMIC DNA]</scope>
    <source>
        <strain evidence="2">SpSt-289</strain>
    </source>
</reference>
<accession>A0A7C1JIJ4</accession>
<evidence type="ECO:0000313" key="2">
    <source>
        <dbReference type="EMBL" id="HDX30082.1"/>
    </source>
</evidence>
<sequence>MLTKQIDVKEAQARLQELLSQIASGVEWILTDGPTPVARLVPISSRVAGLHTGAIWTSPDFDEPLPEEFWTGNA</sequence>
<dbReference type="InterPro" id="IPR036165">
    <property type="entry name" value="YefM-like_sf"/>
</dbReference>
<dbReference type="SUPFAM" id="SSF143120">
    <property type="entry name" value="YefM-like"/>
    <property type="match status" value="1"/>
</dbReference>
<comment type="similarity">
    <text evidence="1">Belongs to the phD/YefM antitoxin family.</text>
</comment>
<name>A0A7C1JIJ4_9CHLR</name>
<organism evidence="2">
    <name type="scientific">Caldilinea aerophila</name>
    <dbReference type="NCBI Taxonomy" id="133453"/>
    <lineage>
        <taxon>Bacteria</taxon>
        <taxon>Bacillati</taxon>
        <taxon>Chloroflexota</taxon>
        <taxon>Caldilineae</taxon>
        <taxon>Caldilineales</taxon>
        <taxon>Caldilineaceae</taxon>
        <taxon>Caldilinea</taxon>
    </lineage>
</organism>
<protein>
    <submittedName>
        <fullName evidence="2">Toxin-antitoxin (TA) system antitoxin</fullName>
    </submittedName>
</protein>
<comment type="caution">
    <text evidence="2">The sequence shown here is derived from an EMBL/GenBank/DDBJ whole genome shotgun (WGS) entry which is preliminary data.</text>
</comment>